<feature type="transmembrane region" description="Helical" evidence="1">
    <location>
        <begin position="113"/>
        <end position="132"/>
    </location>
</feature>
<evidence type="ECO:0000256" key="1">
    <source>
        <dbReference type="SAM" id="Phobius"/>
    </source>
</evidence>
<evidence type="ECO:0000313" key="3">
    <source>
        <dbReference type="Proteomes" id="UP000199666"/>
    </source>
</evidence>
<dbReference type="STRING" id="414048.SAMN04489864_101150"/>
<organism evidence="2 3">
    <name type="scientific">Pedobacter insulae</name>
    <dbReference type="NCBI Taxonomy" id="414048"/>
    <lineage>
        <taxon>Bacteria</taxon>
        <taxon>Pseudomonadati</taxon>
        <taxon>Bacteroidota</taxon>
        <taxon>Sphingobacteriia</taxon>
        <taxon>Sphingobacteriales</taxon>
        <taxon>Sphingobacteriaceae</taxon>
        <taxon>Pedobacter</taxon>
    </lineage>
</organism>
<accession>A0A1I2T0R7</accession>
<keyword evidence="3" id="KW-1185">Reference proteome</keyword>
<dbReference type="Proteomes" id="UP000199666">
    <property type="component" value="Unassembled WGS sequence"/>
</dbReference>
<keyword evidence="1" id="KW-1133">Transmembrane helix</keyword>
<proteinExistence type="predicted"/>
<keyword evidence="1" id="KW-0472">Membrane</keyword>
<protein>
    <submittedName>
        <fullName evidence="2">Uncharacterized protein</fullName>
    </submittedName>
</protein>
<name>A0A1I2T0R7_9SPHI</name>
<feature type="transmembrane region" description="Helical" evidence="1">
    <location>
        <begin position="21"/>
        <end position="44"/>
    </location>
</feature>
<dbReference type="EMBL" id="FOPP01000001">
    <property type="protein sequence ID" value="SFG58493.1"/>
    <property type="molecule type" value="Genomic_DNA"/>
</dbReference>
<dbReference type="AlphaFoldDB" id="A0A1I2T0R7"/>
<gene>
    <name evidence="2" type="ORF">SAMN04489864_101150</name>
</gene>
<keyword evidence="1" id="KW-0812">Transmembrane</keyword>
<sequence>MRNFSITHLLFKLKCFRSIIISWYYSYTMLLCVCSSSAAFFVSLPTHSKSQYRVLEFVNRFSFILRGLLPYPVLLHDLEKGLGDFFYKILITNTKDRFSKCSIPLKGTIAPNLFLIANLLKLFIFILGNSVCSLNHHHYEKLYCDLLKSISFIC</sequence>
<evidence type="ECO:0000313" key="2">
    <source>
        <dbReference type="EMBL" id="SFG58493.1"/>
    </source>
</evidence>
<reference evidence="2 3" key="1">
    <citation type="submission" date="2016-10" db="EMBL/GenBank/DDBJ databases">
        <authorList>
            <person name="de Groot N.N."/>
        </authorList>
    </citation>
    <scope>NUCLEOTIDE SEQUENCE [LARGE SCALE GENOMIC DNA]</scope>
    <source>
        <strain evidence="2 3">DSM 18684</strain>
    </source>
</reference>